<organism evidence="1 2">
    <name type="scientific">Bradyrhizobium japonicum</name>
    <dbReference type="NCBI Taxonomy" id="375"/>
    <lineage>
        <taxon>Bacteria</taxon>
        <taxon>Pseudomonadati</taxon>
        <taxon>Pseudomonadota</taxon>
        <taxon>Alphaproteobacteria</taxon>
        <taxon>Hyphomicrobiales</taxon>
        <taxon>Nitrobacteraceae</taxon>
        <taxon>Bradyrhizobium</taxon>
    </lineage>
</organism>
<sequence>MTDSVGFIGRGICGPEVSSAAVLVFADALRRASTQQEPHITCAGGAGGMLRREASRKPVQVCVSLV</sequence>
<evidence type="ECO:0000313" key="2">
    <source>
        <dbReference type="Proteomes" id="UP000181962"/>
    </source>
</evidence>
<reference evidence="1 2" key="1">
    <citation type="submission" date="2016-11" db="EMBL/GenBank/DDBJ databases">
        <title>Complete Genome Sequence of Bradyrhizobium sp. strain J5, an isolated from soybean nodule in Hokkaido.</title>
        <authorList>
            <person name="Kanehara K."/>
        </authorList>
    </citation>
    <scope>NUCLEOTIDE SEQUENCE [LARGE SCALE GENOMIC DNA]</scope>
    <source>
        <strain evidence="1 2">J5</strain>
    </source>
</reference>
<gene>
    <name evidence="1" type="ORF">BKD09_34510</name>
</gene>
<dbReference type="Proteomes" id="UP000181962">
    <property type="component" value="Chromosome"/>
</dbReference>
<accession>A0A1L3FJL2</accession>
<protein>
    <submittedName>
        <fullName evidence="1">Uncharacterized protein</fullName>
    </submittedName>
</protein>
<name>A0A1L3FJL2_BRAJP</name>
<dbReference type="EMBL" id="CP017637">
    <property type="protein sequence ID" value="APG13478.1"/>
    <property type="molecule type" value="Genomic_DNA"/>
</dbReference>
<proteinExistence type="predicted"/>
<evidence type="ECO:0000313" key="1">
    <source>
        <dbReference type="EMBL" id="APG13478.1"/>
    </source>
</evidence>
<dbReference type="AlphaFoldDB" id="A0A1L3FJL2"/>